<dbReference type="Proteomes" id="UP000029499">
    <property type="component" value="Chromosome"/>
</dbReference>
<dbReference type="EMBL" id="CP009533">
    <property type="protein sequence ID" value="AIS17252.1"/>
    <property type="molecule type" value="Genomic_DNA"/>
</dbReference>
<protein>
    <submittedName>
        <fullName evidence="2">Galactose 1-dehydrogenase</fullName>
    </submittedName>
</protein>
<dbReference type="AlphaFoldDB" id="A0A089YS77"/>
<evidence type="ECO:0000259" key="1">
    <source>
        <dbReference type="Pfam" id="PF01408"/>
    </source>
</evidence>
<sequence length="308" mass="33413">MSPIRLGVVGYGKIAQDQHVPALRNDPAFDLVAVATLGEPCPGVAHFASLHELLEQAADIQALAFCTPPQGRYAQVREALLAGKHVLVEKPPCASLGEAMALVELAAEQGVTCLFAWHSRFAAGVEPARAWLAGKRLQSVTVQWKEDVRKWHPGQQWIWQAGGLGVFDPGINALSIISHVLPEALFVTQASLRFPGNRQAPIAADLSMSDAQGLAVSAAFDWDHGHDELWQIEVRCAEGCLRLTHGGAQLLIDDVPQTLETTGEYPLLYRHFAQLIEAGRSDTDLQPLRLVADGFLLGERATVVDFVD</sequence>
<name>A0A089YS77_9PSED</name>
<proteinExistence type="predicted"/>
<keyword evidence="3" id="KW-1185">Reference proteome</keyword>
<evidence type="ECO:0000313" key="3">
    <source>
        <dbReference type="Proteomes" id="UP000029499"/>
    </source>
</evidence>
<accession>A0A089YS77</accession>
<dbReference type="OrthoDB" id="9813657at2"/>
<dbReference type="Pfam" id="PF01408">
    <property type="entry name" value="GFO_IDH_MocA"/>
    <property type="match status" value="1"/>
</dbReference>
<feature type="domain" description="Gfo/Idh/MocA-like oxidoreductase N-terminal" evidence="1">
    <location>
        <begin position="4"/>
        <end position="113"/>
    </location>
</feature>
<dbReference type="Gene3D" id="3.40.50.720">
    <property type="entry name" value="NAD(P)-binding Rossmann-like Domain"/>
    <property type="match status" value="1"/>
</dbReference>
<evidence type="ECO:0000313" key="2">
    <source>
        <dbReference type="EMBL" id="AIS17252.1"/>
    </source>
</evidence>
<dbReference type="KEGG" id="prh:LT40_07475"/>
<dbReference type="InterPro" id="IPR000683">
    <property type="entry name" value="Gfo/Idh/MocA-like_OxRdtase_N"/>
</dbReference>
<reference evidence="2 3" key="1">
    <citation type="journal article" date="2015" name="J. Biotechnol.">
        <title>Complete genome sequence of Pseudomonas rhizosphaerae IH5T (=DSM 16299T), a phosphate-solubilizing rhizobacterium for bacterial biofertilizer.</title>
        <authorList>
            <person name="Kwak Y."/>
            <person name="Jung B.K."/>
            <person name="Shin J.H."/>
        </authorList>
    </citation>
    <scope>NUCLEOTIDE SEQUENCE [LARGE SCALE GENOMIC DNA]</scope>
    <source>
        <strain evidence="2">DSM 16299</strain>
    </source>
</reference>
<organism evidence="2 3">
    <name type="scientific">Pseudomonas rhizosphaerae</name>
    <dbReference type="NCBI Taxonomy" id="216142"/>
    <lineage>
        <taxon>Bacteria</taxon>
        <taxon>Pseudomonadati</taxon>
        <taxon>Pseudomonadota</taxon>
        <taxon>Gammaproteobacteria</taxon>
        <taxon>Pseudomonadales</taxon>
        <taxon>Pseudomonadaceae</taxon>
        <taxon>Pseudomonas</taxon>
    </lineage>
</organism>
<dbReference type="HOGENOM" id="CLU_057064_0_0_6"/>
<gene>
    <name evidence="2" type="ORF">LT40_07475</name>
</gene>
<dbReference type="eggNOG" id="COG0673">
    <property type="taxonomic scope" value="Bacteria"/>
</dbReference>
<dbReference type="SUPFAM" id="SSF51735">
    <property type="entry name" value="NAD(P)-binding Rossmann-fold domains"/>
    <property type="match status" value="1"/>
</dbReference>
<dbReference type="GO" id="GO:0000166">
    <property type="term" value="F:nucleotide binding"/>
    <property type="evidence" value="ECO:0007669"/>
    <property type="project" value="InterPro"/>
</dbReference>
<dbReference type="PANTHER" id="PTHR43818:SF7">
    <property type="entry name" value="DEHYDROGENASE"/>
    <property type="match status" value="1"/>
</dbReference>
<dbReference type="STRING" id="216142.LT40_07475"/>
<dbReference type="RefSeq" id="WP_043188301.1">
    <property type="nucleotide sequence ID" value="NZ_CP009533.1"/>
</dbReference>
<dbReference type="PANTHER" id="PTHR43818">
    <property type="entry name" value="BCDNA.GH03377"/>
    <property type="match status" value="1"/>
</dbReference>
<dbReference type="InterPro" id="IPR050463">
    <property type="entry name" value="Gfo/Idh/MocA_oxidrdct_glycsds"/>
</dbReference>
<dbReference type="InterPro" id="IPR036291">
    <property type="entry name" value="NAD(P)-bd_dom_sf"/>
</dbReference>
<dbReference type="Gene3D" id="3.30.360.10">
    <property type="entry name" value="Dihydrodipicolinate Reductase, domain 2"/>
    <property type="match status" value="1"/>
</dbReference>